<feature type="compositionally biased region" description="Polar residues" evidence="1">
    <location>
        <begin position="308"/>
        <end position="319"/>
    </location>
</feature>
<dbReference type="AlphaFoldDB" id="A0A9X3MZT8"/>
<proteinExistence type="predicted"/>
<feature type="transmembrane region" description="Helical" evidence="2">
    <location>
        <begin position="45"/>
        <end position="63"/>
    </location>
</feature>
<dbReference type="EMBL" id="JAPDOD010000017">
    <property type="protein sequence ID" value="MDA0162293.1"/>
    <property type="molecule type" value="Genomic_DNA"/>
</dbReference>
<protein>
    <submittedName>
        <fullName evidence="3">Uncharacterized protein</fullName>
    </submittedName>
</protein>
<evidence type="ECO:0000313" key="4">
    <source>
        <dbReference type="Proteomes" id="UP001149140"/>
    </source>
</evidence>
<dbReference type="RefSeq" id="WP_270041528.1">
    <property type="nucleotide sequence ID" value="NZ_JAPDOD010000017.1"/>
</dbReference>
<reference evidence="3" key="1">
    <citation type="submission" date="2022-10" db="EMBL/GenBank/DDBJ databases">
        <title>The WGS of Solirubrobacter ginsenosidimutans DSM 21036.</title>
        <authorList>
            <person name="Jiang Z."/>
        </authorList>
    </citation>
    <scope>NUCLEOTIDE SEQUENCE</scope>
    <source>
        <strain evidence="3">DSM 21036</strain>
    </source>
</reference>
<accession>A0A9X3MZT8</accession>
<dbReference type="Proteomes" id="UP001149140">
    <property type="component" value="Unassembled WGS sequence"/>
</dbReference>
<keyword evidence="2" id="KW-0812">Transmembrane</keyword>
<gene>
    <name evidence="3" type="ORF">OM076_18625</name>
</gene>
<keyword evidence="2" id="KW-1133">Transmembrane helix</keyword>
<organism evidence="3 4">
    <name type="scientific">Solirubrobacter ginsenosidimutans</name>
    <dbReference type="NCBI Taxonomy" id="490573"/>
    <lineage>
        <taxon>Bacteria</taxon>
        <taxon>Bacillati</taxon>
        <taxon>Actinomycetota</taxon>
        <taxon>Thermoleophilia</taxon>
        <taxon>Solirubrobacterales</taxon>
        <taxon>Solirubrobacteraceae</taxon>
        <taxon>Solirubrobacter</taxon>
    </lineage>
</organism>
<name>A0A9X3MZT8_9ACTN</name>
<evidence type="ECO:0000256" key="1">
    <source>
        <dbReference type="SAM" id="MobiDB-lite"/>
    </source>
</evidence>
<evidence type="ECO:0000313" key="3">
    <source>
        <dbReference type="EMBL" id="MDA0162293.1"/>
    </source>
</evidence>
<evidence type="ECO:0000256" key="2">
    <source>
        <dbReference type="SAM" id="Phobius"/>
    </source>
</evidence>
<keyword evidence="2" id="KW-0472">Membrane</keyword>
<sequence>MPADILDRLRAADIVADAGEAPPFSDTALRIVELRAKPKRRIRRVVPLAVTATAALAASLAIVTGSSDNHRTAPFGVLQAAAATAGSSSADGLFSGYVKDTRIQIDAVEDVAAQTSLLRETIRPVSPTEYEARMDGHEGHPATTERRPYGTLYTGPLPTGGHPAPAPTSAVEVRAAIASWAAAQPPAGGDTGVAELLQDAYSRTDGTQLALGYAELVLTAPRVAPEVRAAVYDALRTVPGVEIDAHATDPAGRPAAALISESHHGPTGTRHELLIDPQTSRVLGSRDEFTVAVGANAHRPANEPPYGTGSQQTTYRYDY</sequence>
<keyword evidence="4" id="KW-1185">Reference proteome</keyword>
<comment type="caution">
    <text evidence="3">The sequence shown here is derived from an EMBL/GenBank/DDBJ whole genome shotgun (WGS) entry which is preliminary data.</text>
</comment>
<feature type="region of interest" description="Disordered" evidence="1">
    <location>
        <begin position="295"/>
        <end position="319"/>
    </location>
</feature>